<dbReference type="AlphaFoldDB" id="A0A1M5TFN1"/>
<reference evidence="2 3" key="1">
    <citation type="submission" date="2016-11" db="EMBL/GenBank/DDBJ databases">
        <authorList>
            <person name="Jaros S."/>
            <person name="Januszkiewicz K."/>
            <person name="Wedrychowicz H."/>
        </authorList>
    </citation>
    <scope>NUCLEOTIDE SEQUENCE [LARGE SCALE GENOMIC DNA]</scope>
    <source>
        <strain evidence="2 3">DSM 18231</strain>
    </source>
</reference>
<feature type="region of interest" description="Disordered" evidence="1">
    <location>
        <begin position="111"/>
        <end position="172"/>
    </location>
</feature>
<gene>
    <name evidence="2" type="ORF">SAMN02744645_3871</name>
</gene>
<protein>
    <submittedName>
        <fullName evidence="2">Uncharacterized protein</fullName>
    </submittedName>
</protein>
<proteinExistence type="predicted"/>
<name>A0A1M5TFN1_9GAMM</name>
<evidence type="ECO:0000313" key="2">
    <source>
        <dbReference type="EMBL" id="SHH49488.1"/>
    </source>
</evidence>
<organism evidence="2 3">
    <name type="scientific">Stutzerimonas xanthomarina DSM 18231</name>
    <dbReference type="NCBI Taxonomy" id="1403346"/>
    <lineage>
        <taxon>Bacteria</taxon>
        <taxon>Pseudomonadati</taxon>
        <taxon>Pseudomonadota</taxon>
        <taxon>Gammaproteobacteria</taxon>
        <taxon>Pseudomonadales</taxon>
        <taxon>Pseudomonadaceae</taxon>
        <taxon>Stutzerimonas</taxon>
    </lineage>
</organism>
<evidence type="ECO:0000313" key="3">
    <source>
        <dbReference type="Proteomes" id="UP000184000"/>
    </source>
</evidence>
<evidence type="ECO:0000256" key="1">
    <source>
        <dbReference type="SAM" id="MobiDB-lite"/>
    </source>
</evidence>
<dbReference type="EMBL" id="FQXA01000008">
    <property type="protein sequence ID" value="SHH49488.1"/>
    <property type="molecule type" value="Genomic_DNA"/>
</dbReference>
<dbReference type="Proteomes" id="UP000184000">
    <property type="component" value="Unassembled WGS sequence"/>
</dbReference>
<accession>A0A1M5TFN1</accession>
<sequence length="172" mass="18932">MAAGWAFVGAGSTASTVGWALAHRYAHPLWWAEAHPTWLQRHLKRPRPTPSDHELATTGIRGQDRSHGWAMVAGRALVGAVSTASTVGWALAHRYAHPLWWAEAHPTWLQRHPKRPRPTPSDHELAYSRHSRSRPLPRVADGGGLGFCGSGLDRKHRRVGFSPPVRSPPLVG</sequence>